<dbReference type="InterPro" id="IPR043502">
    <property type="entry name" value="DNA/RNA_pol_sf"/>
</dbReference>
<dbReference type="FunFam" id="3.30.70.270:FF:000020">
    <property type="entry name" value="Transposon Tf2-6 polyprotein-like Protein"/>
    <property type="match status" value="1"/>
</dbReference>
<sequence length="137" mass="15876">MDPKKVEAIEEWLPPSVVHDLRSFLNLVNYYRHFAKGYSETSRLMTGLLKKTETWSWTPQCQVSFDNVKRAMVIDPVLALPDMSKSFVVETDASDFILGGVLMQDRHPVAFEIRKLKNVERHYPVHEKELLVVVHLP</sequence>
<dbReference type="AlphaFoldDB" id="A0AAW2LFV5"/>
<dbReference type="InterPro" id="IPR041577">
    <property type="entry name" value="RT_RNaseH_2"/>
</dbReference>
<reference evidence="2" key="2">
    <citation type="journal article" date="2024" name="Plant">
        <title>Genomic evolution and insights into agronomic trait innovations of Sesamum species.</title>
        <authorList>
            <person name="Miao H."/>
            <person name="Wang L."/>
            <person name="Qu L."/>
            <person name="Liu H."/>
            <person name="Sun Y."/>
            <person name="Le M."/>
            <person name="Wang Q."/>
            <person name="Wei S."/>
            <person name="Zheng Y."/>
            <person name="Lin W."/>
            <person name="Duan Y."/>
            <person name="Cao H."/>
            <person name="Xiong S."/>
            <person name="Wang X."/>
            <person name="Wei L."/>
            <person name="Li C."/>
            <person name="Ma Q."/>
            <person name="Ju M."/>
            <person name="Zhao R."/>
            <person name="Li G."/>
            <person name="Mu C."/>
            <person name="Tian Q."/>
            <person name="Mei H."/>
            <person name="Zhang T."/>
            <person name="Gao T."/>
            <person name="Zhang H."/>
        </authorList>
    </citation>
    <scope>NUCLEOTIDE SEQUENCE</scope>
    <source>
        <strain evidence="2">G01</strain>
    </source>
</reference>
<accession>A0AAW2LFV5</accession>
<name>A0AAW2LFV5_9LAMI</name>
<evidence type="ECO:0000259" key="1">
    <source>
        <dbReference type="Pfam" id="PF17919"/>
    </source>
</evidence>
<protein>
    <submittedName>
        <fullName evidence="2">Gag-pol polyprotein</fullName>
    </submittedName>
</protein>
<feature type="domain" description="Reverse transcriptase/retrotransposon-derived protein RNase H-like" evidence="1">
    <location>
        <begin position="57"/>
        <end position="135"/>
    </location>
</feature>
<dbReference type="Gene3D" id="3.30.70.270">
    <property type="match status" value="1"/>
</dbReference>
<dbReference type="PANTHER" id="PTHR33064:SF40">
    <property type="entry name" value="REVERSE TRANSCRIPTASE_RETROTRANSPOSON-DERIVED PROTEIN RNASE H-LIKE DOMAIN-CONTAINING PROTEIN"/>
    <property type="match status" value="1"/>
</dbReference>
<comment type="caution">
    <text evidence="2">The sequence shown here is derived from an EMBL/GenBank/DDBJ whole genome shotgun (WGS) entry which is preliminary data.</text>
</comment>
<evidence type="ECO:0000313" key="2">
    <source>
        <dbReference type="EMBL" id="KAL0317578.1"/>
    </source>
</evidence>
<reference evidence="2" key="1">
    <citation type="submission" date="2020-06" db="EMBL/GenBank/DDBJ databases">
        <authorList>
            <person name="Li T."/>
            <person name="Hu X."/>
            <person name="Zhang T."/>
            <person name="Song X."/>
            <person name="Zhang H."/>
            <person name="Dai N."/>
            <person name="Sheng W."/>
            <person name="Hou X."/>
            <person name="Wei L."/>
        </authorList>
    </citation>
    <scope>NUCLEOTIDE SEQUENCE</scope>
    <source>
        <strain evidence="2">G01</strain>
        <tissue evidence="2">Leaf</tissue>
    </source>
</reference>
<proteinExistence type="predicted"/>
<organism evidence="2">
    <name type="scientific">Sesamum angustifolium</name>
    <dbReference type="NCBI Taxonomy" id="2727405"/>
    <lineage>
        <taxon>Eukaryota</taxon>
        <taxon>Viridiplantae</taxon>
        <taxon>Streptophyta</taxon>
        <taxon>Embryophyta</taxon>
        <taxon>Tracheophyta</taxon>
        <taxon>Spermatophyta</taxon>
        <taxon>Magnoliopsida</taxon>
        <taxon>eudicotyledons</taxon>
        <taxon>Gunneridae</taxon>
        <taxon>Pentapetalae</taxon>
        <taxon>asterids</taxon>
        <taxon>lamiids</taxon>
        <taxon>Lamiales</taxon>
        <taxon>Pedaliaceae</taxon>
        <taxon>Sesamum</taxon>
    </lineage>
</organism>
<dbReference type="InterPro" id="IPR051320">
    <property type="entry name" value="Viral_Replic_Matur_Polypro"/>
</dbReference>
<dbReference type="Pfam" id="PF17919">
    <property type="entry name" value="RT_RNaseH_2"/>
    <property type="match status" value="1"/>
</dbReference>
<dbReference type="SUPFAM" id="SSF56672">
    <property type="entry name" value="DNA/RNA polymerases"/>
    <property type="match status" value="1"/>
</dbReference>
<dbReference type="PANTHER" id="PTHR33064">
    <property type="entry name" value="POL PROTEIN"/>
    <property type="match status" value="1"/>
</dbReference>
<gene>
    <name evidence="2" type="ORF">Sangu_2172100</name>
</gene>
<dbReference type="InterPro" id="IPR043128">
    <property type="entry name" value="Rev_trsase/Diguanyl_cyclase"/>
</dbReference>
<dbReference type="EMBL" id="JACGWK010000014">
    <property type="protein sequence ID" value="KAL0317578.1"/>
    <property type="molecule type" value="Genomic_DNA"/>
</dbReference>